<organism evidence="7 8">
    <name type="scientific">Kiloniella laminariae</name>
    <dbReference type="NCBI Taxonomy" id="454162"/>
    <lineage>
        <taxon>Bacteria</taxon>
        <taxon>Pseudomonadati</taxon>
        <taxon>Pseudomonadota</taxon>
        <taxon>Alphaproteobacteria</taxon>
        <taxon>Rhodospirillales</taxon>
        <taxon>Kiloniellaceae</taxon>
        <taxon>Kiloniella</taxon>
    </lineage>
</organism>
<gene>
    <name evidence="7" type="ORF">O4H49_09825</name>
</gene>
<dbReference type="InterPro" id="IPR051538">
    <property type="entry name" value="Acyl-CoA_Synth/Transferase"/>
</dbReference>
<evidence type="ECO:0000256" key="1">
    <source>
        <dbReference type="ARBA" id="ARBA00022532"/>
    </source>
</evidence>
<dbReference type="SUPFAM" id="SSF52210">
    <property type="entry name" value="Succinyl-CoA synthetase domains"/>
    <property type="match status" value="2"/>
</dbReference>
<dbReference type="InterPro" id="IPR011761">
    <property type="entry name" value="ATP-grasp"/>
</dbReference>
<comment type="caution">
    <text evidence="7">The sequence shown here is derived from an EMBL/GenBank/DDBJ whole genome shotgun (WGS) entry which is preliminary data.</text>
</comment>
<dbReference type="PANTHER" id="PTHR43334:SF1">
    <property type="entry name" value="3-HYDROXYPROPIONATE--COA LIGASE [ADP-FORMING]"/>
    <property type="match status" value="1"/>
</dbReference>
<dbReference type="Pfam" id="PF13607">
    <property type="entry name" value="Succ_CoA_lig"/>
    <property type="match status" value="1"/>
</dbReference>
<dbReference type="SUPFAM" id="SSF51735">
    <property type="entry name" value="NAD(P)-binding Rossmann-fold domains"/>
    <property type="match status" value="1"/>
</dbReference>
<dbReference type="Gene3D" id="3.30.470.20">
    <property type="entry name" value="ATP-grasp fold, B domain"/>
    <property type="match status" value="1"/>
</dbReference>
<dbReference type="InterPro" id="IPR003781">
    <property type="entry name" value="CoA-bd"/>
</dbReference>
<dbReference type="InterPro" id="IPR036291">
    <property type="entry name" value="NAD(P)-bd_dom_sf"/>
</dbReference>
<dbReference type="EMBL" id="JAPWGY010000003">
    <property type="protein sequence ID" value="MCZ4281075.1"/>
    <property type="molecule type" value="Genomic_DNA"/>
</dbReference>
<dbReference type="Proteomes" id="UP001069802">
    <property type="component" value="Unassembled WGS sequence"/>
</dbReference>
<evidence type="ECO:0000256" key="2">
    <source>
        <dbReference type="ARBA" id="ARBA00022598"/>
    </source>
</evidence>
<dbReference type="InterPro" id="IPR016102">
    <property type="entry name" value="Succinyl-CoA_synth-like"/>
</dbReference>
<keyword evidence="3 5" id="KW-0547">Nucleotide-binding</keyword>
<dbReference type="PROSITE" id="PS50975">
    <property type="entry name" value="ATP_GRASP"/>
    <property type="match status" value="1"/>
</dbReference>
<evidence type="ECO:0000256" key="5">
    <source>
        <dbReference type="PROSITE-ProRule" id="PRU00409"/>
    </source>
</evidence>
<accession>A0ABT4LIZ2</accession>
<evidence type="ECO:0000256" key="4">
    <source>
        <dbReference type="ARBA" id="ARBA00022840"/>
    </source>
</evidence>
<dbReference type="Gene3D" id="3.30.1490.20">
    <property type="entry name" value="ATP-grasp fold, A domain"/>
    <property type="match status" value="1"/>
</dbReference>
<dbReference type="PANTHER" id="PTHR43334">
    <property type="entry name" value="ACETATE--COA LIGASE [ADP-FORMING]"/>
    <property type="match status" value="1"/>
</dbReference>
<dbReference type="Pfam" id="PF13380">
    <property type="entry name" value="CoA_binding_2"/>
    <property type="match status" value="1"/>
</dbReference>
<dbReference type="Gene3D" id="3.40.50.720">
    <property type="entry name" value="NAD(P)-binding Rossmann-like Domain"/>
    <property type="match status" value="1"/>
</dbReference>
<keyword evidence="4 5" id="KW-0067">ATP-binding</keyword>
<dbReference type="SUPFAM" id="SSF56059">
    <property type="entry name" value="Glutathione synthetase ATP-binding domain-like"/>
    <property type="match status" value="1"/>
</dbReference>
<keyword evidence="1" id="KW-0816">Tricarboxylic acid cycle</keyword>
<dbReference type="GO" id="GO:0016874">
    <property type="term" value="F:ligase activity"/>
    <property type="evidence" value="ECO:0007669"/>
    <property type="project" value="UniProtKB-KW"/>
</dbReference>
<sequence>MRHRLSSLLDPRSIALIGASAKAGSVGQIMLQHIRIGGFAGPVFAIHPTNDEVEGFRCYPGLGDLPEVPEHAILCVGDHQVVERLSECAALGIKAVTILSPLHGDDDNPDSLKQAVCNIAEETGILVVGGNCNGFYNFCSGLWACGFPTRHDHRAGGITLLTHSGSLFNAILDTDSRLDYNYVVSTGQELTTDLADYMDFALEQDSTRVIGLFMETARNPEGFAKALAKAAERKIPVVALKVGRTEKSARLAASHSGALVGNDQAYTALFDRYGVRRVETIDELVFTLMLFAEPTRVGSGALASIHDSGGERELMVDLAEQIKVPFAELSADTRQRIQLKLGPGLKAENPLDAWHSYNNYEESYGQNLIEMMSDPQVALGVIVGDRGPGGQIYPEYIRYAQAAKDTSGKTVCIVANHQGTGTCPSVIEATRKGIPVLDGITPFLKAASHLFAYRDFQIRQETSAPQPPCDVVEKWRDYLIRKGSLDEYTASRLLQEFGIPVPASQLAQSAFETVVAARKIGYPVVVKTAEAGINHKSDSGGVFLNLTNDAAVSSAYDQLSKKLSPRVMVASMIQGKGVEMILGMVNDPQFGPVVMVGFGGIHAEILADTAVALPPFGEETALRMINSLKLRKLLDGVRGAPPVDMTALVGCITRFSSMIHSLGDLISDFDINPLLVLPQGCIALDALVLRDNPEAKAAE</sequence>
<dbReference type="RefSeq" id="WP_269423255.1">
    <property type="nucleotide sequence ID" value="NZ_JAPWGY010000003.1"/>
</dbReference>
<evidence type="ECO:0000313" key="8">
    <source>
        <dbReference type="Proteomes" id="UP001069802"/>
    </source>
</evidence>
<evidence type="ECO:0000313" key="7">
    <source>
        <dbReference type="EMBL" id="MCZ4281075.1"/>
    </source>
</evidence>
<protein>
    <submittedName>
        <fullName evidence="7">Acetate--CoA ligase family protein</fullName>
    </submittedName>
</protein>
<keyword evidence="8" id="KW-1185">Reference proteome</keyword>
<evidence type="ECO:0000256" key="3">
    <source>
        <dbReference type="ARBA" id="ARBA00022741"/>
    </source>
</evidence>
<dbReference type="Gene3D" id="3.40.50.261">
    <property type="entry name" value="Succinyl-CoA synthetase domains"/>
    <property type="match status" value="2"/>
</dbReference>
<reference evidence="7" key="1">
    <citation type="submission" date="2022-12" db="EMBL/GenBank/DDBJ databases">
        <title>Bacterial isolates from different developmental stages of Nematostella vectensis.</title>
        <authorList>
            <person name="Fraune S."/>
        </authorList>
    </citation>
    <scope>NUCLEOTIDE SEQUENCE</scope>
    <source>
        <strain evidence="7">G21630-S1</strain>
    </source>
</reference>
<feature type="domain" description="ATP-grasp" evidence="6">
    <location>
        <begin position="491"/>
        <end position="575"/>
    </location>
</feature>
<dbReference type="InterPro" id="IPR032875">
    <property type="entry name" value="Succ_CoA_lig_flav_dom"/>
</dbReference>
<proteinExistence type="predicted"/>
<dbReference type="Pfam" id="PF13549">
    <property type="entry name" value="ATP-grasp_5"/>
    <property type="match status" value="1"/>
</dbReference>
<name>A0ABT4LIZ2_9PROT</name>
<dbReference type="InterPro" id="IPR013815">
    <property type="entry name" value="ATP_grasp_subdomain_1"/>
</dbReference>
<dbReference type="SMART" id="SM00881">
    <property type="entry name" value="CoA_binding"/>
    <property type="match status" value="1"/>
</dbReference>
<evidence type="ECO:0000259" key="6">
    <source>
        <dbReference type="PROSITE" id="PS50975"/>
    </source>
</evidence>
<keyword evidence="2 7" id="KW-0436">Ligase</keyword>